<organism evidence="1">
    <name type="scientific">Arundo donax</name>
    <name type="common">Giant reed</name>
    <name type="synonym">Donax arundinaceus</name>
    <dbReference type="NCBI Taxonomy" id="35708"/>
    <lineage>
        <taxon>Eukaryota</taxon>
        <taxon>Viridiplantae</taxon>
        <taxon>Streptophyta</taxon>
        <taxon>Embryophyta</taxon>
        <taxon>Tracheophyta</taxon>
        <taxon>Spermatophyta</taxon>
        <taxon>Magnoliopsida</taxon>
        <taxon>Liliopsida</taxon>
        <taxon>Poales</taxon>
        <taxon>Poaceae</taxon>
        <taxon>PACMAD clade</taxon>
        <taxon>Arundinoideae</taxon>
        <taxon>Arundineae</taxon>
        <taxon>Arundo</taxon>
    </lineage>
</organism>
<protein>
    <submittedName>
        <fullName evidence="1">Uncharacterized protein</fullName>
    </submittedName>
</protein>
<reference evidence="1" key="1">
    <citation type="submission" date="2014-09" db="EMBL/GenBank/DDBJ databases">
        <authorList>
            <person name="Magalhaes I.L.F."/>
            <person name="Oliveira U."/>
            <person name="Santos F.R."/>
            <person name="Vidigal T.H.D.A."/>
            <person name="Brescovit A.D."/>
            <person name="Santos A.J."/>
        </authorList>
    </citation>
    <scope>NUCLEOTIDE SEQUENCE</scope>
    <source>
        <tissue evidence="1">Shoot tissue taken approximately 20 cm above the soil surface</tissue>
    </source>
</reference>
<proteinExistence type="predicted"/>
<reference evidence="1" key="2">
    <citation type="journal article" date="2015" name="Data Brief">
        <title>Shoot transcriptome of the giant reed, Arundo donax.</title>
        <authorList>
            <person name="Barrero R.A."/>
            <person name="Guerrero F.D."/>
            <person name="Moolhuijzen P."/>
            <person name="Goolsby J.A."/>
            <person name="Tidwell J."/>
            <person name="Bellgard S.E."/>
            <person name="Bellgard M.I."/>
        </authorList>
    </citation>
    <scope>NUCLEOTIDE SEQUENCE</scope>
    <source>
        <tissue evidence="1">Shoot tissue taken approximately 20 cm above the soil surface</tissue>
    </source>
</reference>
<sequence>MAGIFFFQKQQLAS</sequence>
<accession>A0A0A9DVH7</accession>
<evidence type="ECO:0000313" key="1">
    <source>
        <dbReference type="EMBL" id="JAD92564.1"/>
    </source>
</evidence>
<name>A0A0A9DVH7_ARUDO</name>
<dbReference type="EMBL" id="GBRH01205331">
    <property type="protein sequence ID" value="JAD92564.1"/>
    <property type="molecule type" value="Transcribed_RNA"/>
</dbReference>